<dbReference type="SUPFAM" id="SSF55729">
    <property type="entry name" value="Acyl-CoA N-acyltransferases (Nat)"/>
    <property type="match status" value="1"/>
</dbReference>
<dbReference type="EMBL" id="JABEPQ010000006">
    <property type="protein sequence ID" value="NNM48131.1"/>
    <property type="molecule type" value="Genomic_DNA"/>
</dbReference>
<dbReference type="PROSITE" id="PS51186">
    <property type="entry name" value="GNAT"/>
    <property type="match status" value="1"/>
</dbReference>
<proteinExistence type="predicted"/>
<comment type="caution">
    <text evidence="2">The sequence shown here is derived from an EMBL/GenBank/DDBJ whole genome shotgun (WGS) entry which is preliminary data.</text>
</comment>
<name>A0A849HP00_9MICO</name>
<keyword evidence="3" id="KW-1185">Reference proteome</keyword>
<evidence type="ECO:0000313" key="2">
    <source>
        <dbReference type="EMBL" id="NNM48131.1"/>
    </source>
</evidence>
<organism evidence="2 3">
    <name type="scientific">Knoellia koreensis</name>
    <dbReference type="NCBI Taxonomy" id="2730921"/>
    <lineage>
        <taxon>Bacteria</taxon>
        <taxon>Bacillati</taxon>
        <taxon>Actinomycetota</taxon>
        <taxon>Actinomycetes</taxon>
        <taxon>Micrococcales</taxon>
        <taxon>Intrasporangiaceae</taxon>
        <taxon>Knoellia</taxon>
    </lineage>
</organism>
<sequence>MPQVVLLTERLRLEPLADEHLEHEVELDSDPEVLRYLWGRARSRAEVERSHVERLAHADRVDGLGMWAGFLTQGAGSSIAAPFVGLWMLTPPHGPDQVFRPDEADLGYRVLRRYWRQGFASEGSRELLRHGFDDLGLTRIFAQTMAVNEPSRATMASLGMRFVRGFTMSFDEPLPGAEEGEVEYELRREDWLASADHASSGMP</sequence>
<dbReference type="Pfam" id="PF13302">
    <property type="entry name" value="Acetyltransf_3"/>
    <property type="match status" value="1"/>
</dbReference>
<dbReference type="RefSeq" id="WP_171245255.1">
    <property type="nucleotide sequence ID" value="NZ_JABEPQ010000006.1"/>
</dbReference>
<dbReference type="PANTHER" id="PTHR43792:SF16">
    <property type="entry name" value="N-ACETYLTRANSFERASE DOMAIN-CONTAINING PROTEIN"/>
    <property type="match status" value="1"/>
</dbReference>
<dbReference type="PANTHER" id="PTHR43792">
    <property type="entry name" value="GNAT FAMILY, PUTATIVE (AFU_ORTHOLOGUE AFUA_3G00765)-RELATED-RELATED"/>
    <property type="match status" value="1"/>
</dbReference>
<dbReference type="AlphaFoldDB" id="A0A849HP00"/>
<reference evidence="2 3" key="1">
    <citation type="submission" date="2020-04" db="EMBL/GenBank/DDBJ databases">
        <title>Knoellia sp. isolate from air conditioner.</title>
        <authorList>
            <person name="Chea S."/>
            <person name="Kim D.-U."/>
        </authorList>
    </citation>
    <scope>NUCLEOTIDE SEQUENCE [LARGE SCALE GENOMIC DNA]</scope>
    <source>
        <strain evidence="2 3">DB2414S</strain>
    </source>
</reference>
<dbReference type="Proteomes" id="UP000588586">
    <property type="component" value="Unassembled WGS sequence"/>
</dbReference>
<dbReference type="InterPro" id="IPR000182">
    <property type="entry name" value="GNAT_dom"/>
</dbReference>
<feature type="domain" description="N-acetyltransferase" evidence="1">
    <location>
        <begin position="11"/>
        <end position="189"/>
    </location>
</feature>
<evidence type="ECO:0000313" key="3">
    <source>
        <dbReference type="Proteomes" id="UP000588586"/>
    </source>
</evidence>
<dbReference type="Gene3D" id="3.40.630.30">
    <property type="match status" value="1"/>
</dbReference>
<protein>
    <submittedName>
        <fullName evidence="2">GNAT family N-acetyltransferase</fullName>
    </submittedName>
</protein>
<dbReference type="InterPro" id="IPR016181">
    <property type="entry name" value="Acyl_CoA_acyltransferase"/>
</dbReference>
<evidence type="ECO:0000259" key="1">
    <source>
        <dbReference type="PROSITE" id="PS51186"/>
    </source>
</evidence>
<dbReference type="InterPro" id="IPR051531">
    <property type="entry name" value="N-acetyltransferase"/>
</dbReference>
<gene>
    <name evidence="2" type="ORF">HJG52_19265</name>
</gene>
<dbReference type="GO" id="GO:0016747">
    <property type="term" value="F:acyltransferase activity, transferring groups other than amino-acyl groups"/>
    <property type="evidence" value="ECO:0007669"/>
    <property type="project" value="InterPro"/>
</dbReference>
<accession>A0A849HP00</accession>
<keyword evidence="2" id="KW-0808">Transferase</keyword>